<gene>
    <name evidence="3" type="ORF">IXC47_08075</name>
</gene>
<evidence type="ECO:0000259" key="2">
    <source>
        <dbReference type="Pfam" id="PF16220"/>
    </source>
</evidence>
<dbReference type="PANTHER" id="PTHR30273">
    <property type="entry name" value="PERIPLASMIC SIGNAL SENSOR AND SIGMA FACTOR ACTIVATOR FECR-RELATED"/>
    <property type="match status" value="1"/>
</dbReference>
<feature type="domain" description="FecR protein" evidence="1">
    <location>
        <begin position="122"/>
        <end position="217"/>
    </location>
</feature>
<feature type="domain" description="FecR N-terminal" evidence="2">
    <location>
        <begin position="19"/>
        <end position="60"/>
    </location>
</feature>
<dbReference type="Pfam" id="PF16220">
    <property type="entry name" value="DUF4880"/>
    <property type="match status" value="1"/>
</dbReference>
<dbReference type="InterPro" id="IPR032623">
    <property type="entry name" value="FecR_N"/>
</dbReference>
<keyword evidence="4" id="KW-1185">Reference proteome</keyword>
<comment type="caution">
    <text evidence="3">The sequence shown here is derived from an EMBL/GenBank/DDBJ whole genome shotgun (WGS) entry which is preliminary data.</text>
</comment>
<reference evidence="3 4" key="1">
    <citation type="submission" date="2020-11" db="EMBL/GenBank/DDBJ databases">
        <title>WGS of Herminiimonas contaminans strain Marseille-Q4544 isolated from planarians Schmidtea mediterranea.</title>
        <authorList>
            <person name="Kangale L."/>
        </authorList>
    </citation>
    <scope>NUCLEOTIDE SEQUENCE [LARGE SCALE GENOMIC DNA]</scope>
    <source>
        <strain evidence="3 4">Marseille-Q4544</strain>
    </source>
</reference>
<name>A0ABS0ESZ4_9BURK</name>
<dbReference type="PIRSF" id="PIRSF018266">
    <property type="entry name" value="FecR"/>
    <property type="match status" value="1"/>
</dbReference>
<dbReference type="Gene3D" id="2.60.120.1440">
    <property type="match status" value="1"/>
</dbReference>
<organism evidence="3 4">
    <name type="scientific">Herminiimonas contaminans</name>
    <dbReference type="NCBI Taxonomy" id="1111140"/>
    <lineage>
        <taxon>Bacteria</taxon>
        <taxon>Pseudomonadati</taxon>
        <taxon>Pseudomonadota</taxon>
        <taxon>Betaproteobacteria</taxon>
        <taxon>Burkholderiales</taxon>
        <taxon>Oxalobacteraceae</taxon>
        <taxon>Herminiimonas</taxon>
    </lineage>
</organism>
<dbReference type="InterPro" id="IPR006860">
    <property type="entry name" value="FecR"/>
</dbReference>
<proteinExistence type="predicted"/>
<dbReference type="InterPro" id="IPR012373">
    <property type="entry name" value="Ferrdict_sens_TM"/>
</dbReference>
<evidence type="ECO:0000313" key="4">
    <source>
        <dbReference type="Proteomes" id="UP000657372"/>
    </source>
</evidence>
<evidence type="ECO:0000259" key="1">
    <source>
        <dbReference type="Pfam" id="PF04773"/>
    </source>
</evidence>
<sequence>MNVAGAAAINQEFEFATLEQAAEWFAVLRSGAVSDEERQQWHAWLDLREEHRLAWQRVEAISNGLALPKAAPEAANAALSAAVLQRRRSLKMLSLFAVTGLVGWGVSRNSAVQTVLADLNADYRSAVGEMRNLTLADGSEIWLNTNSSLDQDFDAQIRRIKLRKGEVLIATHPDTQSPARPFIVYSAEGSLRALGTRFNVRQLDGKTRLSVLEGRVEVAPLDAPGVRRIIESGQQVDFNRSEVLAVATADPTQQAWSQGLLVADNMPLASFIEELARYRPGYLACDPAVADLRVVGGFPLNQPDQALAMLEASLPVRVYQTLPWWVTVRAGE</sequence>
<dbReference type="Proteomes" id="UP000657372">
    <property type="component" value="Unassembled WGS sequence"/>
</dbReference>
<dbReference type="PANTHER" id="PTHR30273:SF2">
    <property type="entry name" value="PROTEIN FECR"/>
    <property type="match status" value="1"/>
</dbReference>
<evidence type="ECO:0000313" key="3">
    <source>
        <dbReference type="EMBL" id="MBF8177633.1"/>
    </source>
</evidence>
<accession>A0ABS0ESZ4</accession>
<dbReference type="EMBL" id="JADOEL010000005">
    <property type="protein sequence ID" value="MBF8177633.1"/>
    <property type="molecule type" value="Genomic_DNA"/>
</dbReference>
<dbReference type="Pfam" id="PF04773">
    <property type="entry name" value="FecR"/>
    <property type="match status" value="1"/>
</dbReference>
<protein>
    <submittedName>
        <fullName evidence="3">FecR family protein</fullName>
    </submittedName>
</protein>
<dbReference type="RefSeq" id="WP_195875230.1">
    <property type="nucleotide sequence ID" value="NZ_JADOEL010000005.1"/>
</dbReference>